<feature type="domain" description="Aldehyde dehydrogenase" evidence="5">
    <location>
        <begin position="37"/>
        <end position="479"/>
    </location>
</feature>
<evidence type="ECO:0000313" key="7">
    <source>
        <dbReference type="Proteomes" id="UP000886653"/>
    </source>
</evidence>
<dbReference type="CDD" id="cd07087">
    <property type="entry name" value="ALDH_F3-13-14_CALDH-like"/>
    <property type="match status" value="1"/>
</dbReference>
<organism evidence="6 7">
    <name type="scientific">Cronartium quercuum f. sp. fusiforme G11</name>
    <dbReference type="NCBI Taxonomy" id="708437"/>
    <lineage>
        <taxon>Eukaryota</taxon>
        <taxon>Fungi</taxon>
        <taxon>Dikarya</taxon>
        <taxon>Basidiomycota</taxon>
        <taxon>Pucciniomycotina</taxon>
        <taxon>Pucciniomycetes</taxon>
        <taxon>Pucciniales</taxon>
        <taxon>Coleosporiaceae</taxon>
        <taxon>Cronartium</taxon>
    </lineage>
</organism>
<reference evidence="6" key="1">
    <citation type="submission" date="2013-11" db="EMBL/GenBank/DDBJ databases">
        <title>Genome sequence of the fusiform rust pathogen reveals effectors for host alternation and coevolution with pine.</title>
        <authorList>
            <consortium name="DOE Joint Genome Institute"/>
            <person name="Smith K."/>
            <person name="Pendleton A."/>
            <person name="Kubisiak T."/>
            <person name="Anderson C."/>
            <person name="Salamov A."/>
            <person name="Aerts A."/>
            <person name="Riley R."/>
            <person name="Clum A."/>
            <person name="Lindquist E."/>
            <person name="Ence D."/>
            <person name="Campbell M."/>
            <person name="Kronenberg Z."/>
            <person name="Feau N."/>
            <person name="Dhillon B."/>
            <person name="Hamelin R."/>
            <person name="Burleigh J."/>
            <person name="Smith J."/>
            <person name="Yandell M."/>
            <person name="Nelson C."/>
            <person name="Grigoriev I."/>
            <person name="Davis J."/>
        </authorList>
    </citation>
    <scope>NUCLEOTIDE SEQUENCE</scope>
    <source>
        <strain evidence="6">G11</strain>
    </source>
</reference>
<dbReference type="PANTHER" id="PTHR43570:SF16">
    <property type="entry name" value="ALDEHYDE DEHYDROGENASE TYPE III, ISOFORM Q"/>
    <property type="match status" value="1"/>
</dbReference>
<gene>
    <name evidence="6" type="ORF">CROQUDRAFT_131641</name>
</gene>
<comment type="similarity">
    <text evidence="1 3">Belongs to the aldehyde dehydrogenase family.</text>
</comment>
<evidence type="ECO:0000259" key="5">
    <source>
        <dbReference type="Pfam" id="PF00171"/>
    </source>
</evidence>
<name>A0A9P6NKW7_9BASI</name>
<keyword evidence="2 3" id="KW-0560">Oxidoreductase</keyword>
<dbReference type="PIRSF" id="PIRSF036492">
    <property type="entry name" value="ALDH"/>
    <property type="match status" value="1"/>
</dbReference>
<dbReference type="GO" id="GO:0005737">
    <property type="term" value="C:cytoplasm"/>
    <property type="evidence" value="ECO:0007669"/>
    <property type="project" value="TreeGrafter"/>
</dbReference>
<dbReference type="GO" id="GO:0006081">
    <property type="term" value="P:aldehyde metabolic process"/>
    <property type="evidence" value="ECO:0007669"/>
    <property type="project" value="InterPro"/>
</dbReference>
<evidence type="ECO:0000256" key="2">
    <source>
        <dbReference type="ARBA" id="ARBA00023002"/>
    </source>
</evidence>
<dbReference type="InterPro" id="IPR016160">
    <property type="entry name" value="Ald_DH_CS_CYS"/>
</dbReference>
<dbReference type="AlphaFoldDB" id="A0A9P6NKW7"/>
<dbReference type="Gene3D" id="3.40.605.10">
    <property type="entry name" value="Aldehyde Dehydrogenase, Chain A, domain 1"/>
    <property type="match status" value="1"/>
</dbReference>
<protein>
    <recommendedName>
        <fullName evidence="3">Aldehyde dehydrogenase</fullName>
    </recommendedName>
</protein>
<sequence length="531" mass="58544">MSSQTSPNEFPFEPTSVDSIPQIHQELRKAFSTNNVTKTLEWRTHQLKQLGYLLQENEALLEDALTADLGRPKAESQIDELVATRRDVLNALSNVKSWSRPHRVKTDLTWLVTSPKTYHEPKGLVLIIGAWNYPIALVLGPLVGAIAGGNAAILKLSENAPSTASLLGKLIPQYMDNRHIRVINGGVEQVTALLDLRFDHIFFTGSTSIGKIVAKKAAENLTPVTLELGGKCPAIVFDDADFKVAGRRLIWAKAVNAGQTCIAPDYILVSKKNEAKLIESLKQAIREFYPAKTITAHPPFDTAASSGAKPDSINPETLKASDNQFCKIVNLKQFHRLTNLLRETRGEINTLDGTSQLDITSSDVNELKIPLTLVRNVTRDDALMQEEIFGPILPIITYDNESEMAEVLRAVSNSEPLAIYVFTQASPNFEFVRQNTKSGQIIQNDLLIQFVIPGLPFGGIGQSGMGNYHGYHSFLTFTYERASANLSPWADFLFACRYPPYTSFKSKLFSLIMGPSQISGKAVIVSPPAHL</sequence>
<proteinExistence type="inferred from homology"/>
<dbReference type="InterPro" id="IPR016162">
    <property type="entry name" value="Ald_DH_N"/>
</dbReference>
<dbReference type="SUPFAM" id="SSF53720">
    <property type="entry name" value="ALDH-like"/>
    <property type="match status" value="1"/>
</dbReference>
<dbReference type="OrthoDB" id="440325at2759"/>
<dbReference type="FunFam" id="3.40.605.10:FF:000004">
    <property type="entry name" value="Aldehyde dehydrogenase"/>
    <property type="match status" value="1"/>
</dbReference>
<dbReference type="Gene3D" id="3.40.309.10">
    <property type="entry name" value="Aldehyde Dehydrogenase, Chain A, domain 2"/>
    <property type="match status" value="1"/>
</dbReference>
<evidence type="ECO:0000313" key="6">
    <source>
        <dbReference type="EMBL" id="KAG0148920.1"/>
    </source>
</evidence>
<dbReference type="GO" id="GO:0004029">
    <property type="term" value="F:aldehyde dehydrogenase (NAD+) activity"/>
    <property type="evidence" value="ECO:0007669"/>
    <property type="project" value="TreeGrafter"/>
</dbReference>
<evidence type="ECO:0000256" key="1">
    <source>
        <dbReference type="ARBA" id="ARBA00009986"/>
    </source>
</evidence>
<dbReference type="InterPro" id="IPR015590">
    <property type="entry name" value="Aldehyde_DH_dom"/>
</dbReference>
<comment type="caution">
    <text evidence="6">The sequence shown here is derived from an EMBL/GenBank/DDBJ whole genome shotgun (WGS) entry which is preliminary data.</text>
</comment>
<dbReference type="InterPro" id="IPR016161">
    <property type="entry name" value="Ald_DH/histidinol_DH"/>
</dbReference>
<dbReference type="InterPro" id="IPR012394">
    <property type="entry name" value="Aldehyde_DH_NAD(P)"/>
</dbReference>
<evidence type="ECO:0000256" key="3">
    <source>
        <dbReference type="PIRNR" id="PIRNR036492"/>
    </source>
</evidence>
<dbReference type="Proteomes" id="UP000886653">
    <property type="component" value="Unassembled WGS sequence"/>
</dbReference>
<dbReference type="EMBL" id="MU167232">
    <property type="protein sequence ID" value="KAG0148920.1"/>
    <property type="molecule type" value="Genomic_DNA"/>
</dbReference>
<feature type="active site" evidence="4">
    <location>
        <position position="261"/>
    </location>
</feature>
<dbReference type="PROSITE" id="PS00070">
    <property type="entry name" value="ALDEHYDE_DEHYDR_CYS"/>
    <property type="match status" value="1"/>
</dbReference>
<dbReference type="PANTHER" id="PTHR43570">
    <property type="entry name" value="ALDEHYDE DEHYDROGENASE"/>
    <property type="match status" value="1"/>
</dbReference>
<dbReference type="Pfam" id="PF00171">
    <property type="entry name" value="Aldedh"/>
    <property type="match status" value="1"/>
</dbReference>
<dbReference type="InterPro" id="IPR016163">
    <property type="entry name" value="Ald_DH_C"/>
</dbReference>
<feature type="active site" evidence="4">
    <location>
        <position position="227"/>
    </location>
</feature>
<accession>A0A9P6NKW7</accession>
<keyword evidence="7" id="KW-1185">Reference proteome</keyword>
<evidence type="ECO:0000256" key="4">
    <source>
        <dbReference type="PIRSR" id="PIRSR036492-1"/>
    </source>
</evidence>